<evidence type="ECO:0000256" key="3">
    <source>
        <dbReference type="ARBA" id="ARBA00022679"/>
    </source>
</evidence>
<keyword evidence="7" id="KW-1185">Reference proteome</keyword>
<dbReference type="Proteomes" id="UP000822688">
    <property type="component" value="Chromosome V"/>
</dbReference>
<protein>
    <recommendedName>
        <fullName evidence="2">histidine kinase</fullName>
        <ecNumber evidence="2">2.7.13.3</ecNumber>
    </recommendedName>
</protein>
<dbReference type="SUPFAM" id="SSF55874">
    <property type="entry name" value="ATPase domain of HSP90 chaperone/DNA topoisomerase II/histidine kinase"/>
    <property type="match status" value="1"/>
</dbReference>
<dbReference type="InterPro" id="IPR003594">
    <property type="entry name" value="HATPase_dom"/>
</dbReference>
<dbReference type="Pfam" id="PF02518">
    <property type="entry name" value="HATPase_c"/>
    <property type="match status" value="1"/>
</dbReference>
<dbReference type="AlphaFoldDB" id="A0A8T0HVN9"/>
<organism evidence="6 7">
    <name type="scientific">Ceratodon purpureus</name>
    <name type="common">Fire moss</name>
    <name type="synonym">Dicranum purpureum</name>
    <dbReference type="NCBI Taxonomy" id="3225"/>
    <lineage>
        <taxon>Eukaryota</taxon>
        <taxon>Viridiplantae</taxon>
        <taxon>Streptophyta</taxon>
        <taxon>Embryophyta</taxon>
        <taxon>Bryophyta</taxon>
        <taxon>Bryophytina</taxon>
        <taxon>Bryopsida</taxon>
        <taxon>Dicranidae</taxon>
        <taxon>Pseudoditrichales</taxon>
        <taxon>Ditrichaceae</taxon>
        <taxon>Ceratodon</taxon>
    </lineage>
</organism>
<evidence type="ECO:0000313" key="6">
    <source>
        <dbReference type="EMBL" id="KAG0575172.1"/>
    </source>
</evidence>
<dbReference type="EC" id="2.7.13.3" evidence="2"/>
<dbReference type="PROSITE" id="PS50109">
    <property type="entry name" value="HIS_KIN"/>
    <property type="match status" value="1"/>
</dbReference>
<sequence>MIATLFCSIAASKLDLLFEKFTQCSSSTTSTYGGTGLGLAVSKRLVELMGGTIGVVSEEGKGSKFTFTIPPELRSRVLPVEFEVYYDNFDVLRKFSSI</sequence>
<comment type="catalytic activity">
    <reaction evidence="1">
        <text>ATP + protein L-histidine = ADP + protein N-phospho-L-histidine.</text>
        <dbReference type="EC" id="2.7.13.3"/>
    </reaction>
</comment>
<proteinExistence type="predicted"/>
<keyword evidence="3" id="KW-0808">Transferase</keyword>
<dbReference type="Gene3D" id="3.30.565.10">
    <property type="entry name" value="Histidine kinase-like ATPase, C-terminal domain"/>
    <property type="match status" value="1"/>
</dbReference>
<dbReference type="PANTHER" id="PTHR43047:SF72">
    <property type="entry name" value="OSMOSENSING HISTIDINE PROTEIN KINASE SLN1"/>
    <property type="match status" value="1"/>
</dbReference>
<dbReference type="EMBL" id="CM026426">
    <property type="protein sequence ID" value="KAG0575172.1"/>
    <property type="molecule type" value="Genomic_DNA"/>
</dbReference>
<dbReference type="InterPro" id="IPR004358">
    <property type="entry name" value="Sig_transdc_His_kin-like_C"/>
</dbReference>
<dbReference type="PRINTS" id="PR00344">
    <property type="entry name" value="BCTRLSENSOR"/>
</dbReference>
<dbReference type="GO" id="GO:0000155">
    <property type="term" value="F:phosphorelay sensor kinase activity"/>
    <property type="evidence" value="ECO:0007669"/>
    <property type="project" value="TreeGrafter"/>
</dbReference>
<evidence type="ECO:0000256" key="1">
    <source>
        <dbReference type="ARBA" id="ARBA00000085"/>
    </source>
</evidence>
<name>A0A8T0HVN9_CERPU</name>
<dbReference type="PANTHER" id="PTHR43047">
    <property type="entry name" value="TWO-COMPONENT HISTIDINE PROTEIN KINASE"/>
    <property type="match status" value="1"/>
</dbReference>
<dbReference type="InterPro" id="IPR005467">
    <property type="entry name" value="His_kinase_dom"/>
</dbReference>
<evidence type="ECO:0000313" key="7">
    <source>
        <dbReference type="Proteomes" id="UP000822688"/>
    </source>
</evidence>
<keyword evidence="4" id="KW-0418">Kinase</keyword>
<gene>
    <name evidence="6" type="ORF">KC19_VG324100</name>
</gene>
<evidence type="ECO:0000256" key="2">
    <source>
        <dbReference type="ARBA" id="ARBA00012438"/>
    </source>
</evidence>
<reference evidence="6" key="1">
    <citation type="submission" date="2020-06" db="EMBL/GenBank/DDBJ databases">
        <title>WGS assembly of Ceratodon purpureus strain R40.</title>
        <authorList>
            <person name="Carey S.B."/>
            <person name="Jenkins J."/>
            <person name="Shu S."/>
            <person name="Lovell J.T."/>
            <person name="Sreedasyam A."/>
            <person name="Maumus F."/>
            <person name="Tiley G.P."/>
            <person name="Fernandez-Pozo N."/>
            <person name="Barry K."/>
            <person name="Chen C."/>
            <person name="Wang M."/>
            <person name="Lipzen A."/>
            <person name="Daum C."/>
            <person name="Saski C.A."/>
            <person name="Payton A.C."/>
            <person name="Mcbreen J.C."/>
            <person name="Conrad R.E."/>
            <person name="Kollar L.M."/>
            <person name="Olsson S."/>
            <person name="Huttunen S."/>
            <person name="Landis J.B."/>
            <person name="Wickett N.J."/>
            <person name="Johnson M.G."/>
            <person name="Rensing S.A."/>
            <person name="Grimwood J."/>
            <person name="Schmutz J."/>
            <person name="Mcdaniel S.F."/>
        </authorList>
    </citation>
    <scope>NUCLEOTIDE SEQUENCE</scope>
    <source>
        <strain evidence="6">R40</strain>
    </source>
</reference>
<evidence type="ECO:0000256" key="4">
    <source>
        <dbReference type="ARBA" id="ARBA00022777"/>
    </source>
</evidence>
<comment type="caution">
    <text evidence="6">The sequence shown here is derived from an EMBL/GenBank/DDBJ whole genome shotgun (WGS) entry which is preliminary data.</text>
</comment>
<evidence type="ECO:0000259" key="5">
    <source>
        <dbReference type="PROSITE" id="PS50109"/>
    </source>
</evidence>
<dbReference type="GO" id="GO:0005886">
    <property type="term" value="C:plasma membrane"/>
    <property type="evidence" value="ECO:0007669"/>
    <property type="project" value="TreeGrafter"/>
</dbReference>
<dbReference type="GO" id="GO:0009927">
    <property type="term" value="F:histidine phosphotransfer kinase activity"/>
    <property type="evidence" value="ECO:0007669"/>
    <property type="project" value="TreeGrafter"/>
</dbReference>
<accession>A0A8T0HVN9</accession>
<dbReference type="InterPro" id="IPR036890">
    <property type="entry name" value="HATPase_C_sf"/>
</dbReference>
<feature type="domain" description="Histidine kinase" evidence="5">
    <location>
        <begin position="1"/>
        <end position="73"/>
    </location>
</feature>